<evidence type="ECO:0000259" key="2">
    <source>
        <dbReference type="Pfam" id="PF04366"/>
    </source>
</evidence>
<organism evidence="3 4">
    <name type="scientific">Roseateles albus</name>
    <dbReference type="NCBI Taxonomy" id="2987525"/>
    <lineage>
        <taxon>Bacteria</taxon>
        <taxon>Pseudomonadati</taxon>
        <taxon>Pseudomonadota</taxon>
        <taxon>Betaproteobacteria</taxon>
        <taxon>Burkholderiales</taxon>
        <taxon>Sphaerotilaceae</taxon>
        <taxon>Roseateles</taxon>
    </lineage>
</organism>
<dbReference type="RefSeq" id="WP_263534324.1">
    <property type="nucleotide sequence ID" value="NZ_JAQQXT010000019.1"/>
</dbReference>
<proteinExistence type="predicted"/>
<comment type="caution">
    <text evidence="3">The sequence shown here is derived from an EMBL/GenBank/DDBJ whole genome shotgun (WGS) entry which is preliminary data.</text>
</comment>
<dbReference type="Proteomes" id="UP001221189">
    <property type="component" value="Unassembled WGS sequence"/>
</dbReference>
<keyword evidence="1" id="KW-0732">Signal</keyword>
<keyword evidence="4" id="KW-1185">Reference proteome</keyword>
<gene>
    <name evidence="3" type="ORF">PRZ03_22150</name>
</gene>
<feature type="chain" id="PRO_5045447694" evidence="1">
    <location>
        <begin position="30"/>
        <end position="192"/>
    </location>
</feature>
<dbReference type="Pfam" id="PF04366">
    <property type="entry name" value="Ysc84"/>
    <property type="match status" value="1"/>
</dbReference>
<feature type="domain" description="Ysc84 actin-binding" evidence="2">
    <location>
        <begin position="104"/>
        <end position="187"/>
    </location>
</feature>
<sequence length="192" mass="19321">MNKRNFLVTGASLAAVALLSTACSTTGGASGDPAAQRAAIDSAVESSLARLFQENSNAKELVASAKGVLVFPNFVSAGFIVGGASGTGALRKGGKSTAHFRMTEASVGLLAGAQSQGVFILFMTQEALNSFEASRGWTAGVDGSITFVNVGAGVNVSTQTAQQPIIGFALTNGGLMGNLSLNGSKISPLTFN</sequence>
<dbReference type="CDD" id="cd11524">
    <property type="entry name" value="SYLF"/>
    <property type="match status" value="1"/>
</dbReference>
<feature type="signal peptide" evidence="1">
    <location>
        <begin position="1"/>
        <end position="29"/>
    </location>
</feature>
<protein>
    <submittedName>
        <fullName evidence="3">YSC84-related protein</fullName>
    </submittedName>
</protein>
<evidence type="ECO:0000256" key="1">
    <source>
        <dbReference type="SAM" id="SignalP"/>
    </source>
</evidence>
<dbReference type="PROSITE" id="PS51257">
    <property type="entry name" value="PROKAR_LIPOPROTEIN"/>
    <property type="match status" value="1"/>
</dbReference>
<accession>A0ABT5KK11</accession>
<evidence type="ECO:0000313" key="4">
    <source>
        <dbReference type="Proteomes" id="UP001221189"/>
    </source>
</evidence>
<name>A0ABT5KK11_9BURK</name>
<evidence type="ECO:0000313" key="3">
    <source>
        <dbReference type="EMBL" id="MDC8774275.1"/>
    </source>
</evidence>
<dbReference type="InterPro" id="IPR007461">
    <property type="entry name" value="Ysc84_actin-binding"/>
</dbReference>
<reference evidence="3 4" key="1">
    <citation type="submission" date="2022-10" db="EMBL/GenBank/DDBJ databases">
        <title>Paucibacter sp. hw1 Genome sequencing.</title>
        <authorList>
            <person name="Park S."/>
        </authorList>
    </citation>
    <scope>NUCLEOTIDE SEQUENCE [LARGE SCALE GENOMIC DNA]</scope>
    <source>
        <strain evidence="4">hw1</strain>
    </source>
</reference>
<dbReference type="EMBL" id="JAQQXT010000019">
    <property type="protein sequence ID" value="MDC8774275.1"/>
    <property type="molecule type" value="Genomic_DNA"/>
</dbReference>